<comment type="caution">
    <text evidence="1">The sequence shown here is derived from an EMBL/GenBank/DDBJ whole genome shotgun (WGS) entry which is preliminary data.</text>
</comment>
<dbReference type="EMBL" id="CBSV010000117">
    <property type="protein sequence ID" value="CDH01173.1"/>
    <property type="molecule type" value="Genomic_DNA"/>
</dbReference>
<proteinExistence type="predicted"/>
<dbReference type="Proteomes" id="UP000028487">
    <property type="component" value="Unassembled WGS sequence"/>
</dbReference>
<sequence length="178" mass="20406">MGWYRHYFKDICKLSLQEAVKDSVKLVVSDDRQYHYFLDKPKHQPGPRLNIFGHGHPTEALFQGHSVECPLSGTEAAGFPCRERLPHARPLSPSDLADSIKTLIVTYRIRSIRLVACYTGKTGFASALSHLTDLPVKAPMQHIDAMEFVTTGRYWIIKPQEEESKEAERNFRWFGFND</sequence>
<dbReference type="RefSeq" id="WP_038223917.1">
    <property type="nucleotide sequence ID" value="NZ_CAWLWD010000172.1"/>
</dbReference>
<accession>A0A077NRT4</accession>
<reference evidence="1" key="1">
    <citation type="submission" date="2013-07" db="EMBL/GenBank/DDBJ databases">
        <title>Sub-species coevolution in mutualistic symbiosis.</title>
        <authorList>
            <person name="Murfin K."/>
            <person name="Klassen J."/>
            <person name="Lee M."/>
            <person name="Forst S."/>
            <person name="Stock P."/>
            <person name="Goodrich-Blair H."/>
        </authorList>
    </citation>
    <scope>NUCLEOTIDE SEQUENCE [LARGE SCALE GENOMIC DNA]</scope>
    <source>
        <strain evidence="1">Feltiae Moldova</strain>
    </source>
</reference>
<dbReference type="HOGENOM" id="CLU_1517348_0_0_6"/>
<protein>
    <submittedName>
        <fullName evidence="1">Uncharacterized protein</fullName>
    </submittedName>
</protein>
<gene>
    <name evidence="1" type="ORF">XBFM1_2030005</name>
</gene>
<dbReference type="AlphaFoldDB" id="A0A077NRT4"/>
<organism evidence="1">
    <name type="scientific">Xenorhabdus bovienii str. feltiae Moldova</name>
    <dbReference type="NCBI Taxonomy" id="1398200"/>
    <lineage>
        <taxon>Bacteria</taxon>
        <taxon>Pseudomonadati</taxon>
        <taxon>Pseudomonadota</taxon>
        <taxon>Gammaproteobacteria</taxon>
        <taxon>Enterobacterales</taxon>
        <taxon>Morganellaceae</taxon>
        <taxon>Xenorhabdus</taxon>
    </lineage>
</organism>
<evidence type="ECO:0000313" key="1">
    <source>
        <dbReference type="EMBL" id="CDH01173.1"/>
    </source>
</evidence>
<name>A0A077NRT4_XENBV</name>